<dbReference type="GO" id="GO:0008292">
    <property type="term" value="P:acetylcholine biosynthetic process"/>
    <property type="evidence" value="ECO:0007669"/>
    <property type="project" value="TreeGrafter"/>
</dbReference>
<keyword evidence="9" id="KW-0406">Ion transport</keyword>
<feature type="transmembrane region" description="Helical" evidence="15">
    <location>
        <begin position="191"/>
        <end position="210"/>
    </location>
</feature>
<feature type="transmembrane region" description="Helical" evidence="15">
    <location>
        <begin position="80"/>
        <end position="102"/>
    </location>
</feature>
<dbReference type="PANTHER" id="PTHR45897">
    <property type="entry name" value="HIGH-AFFINITY CHOLINE TRANSPORTER 1"/>
    <property type="match status" value="1"/>
</dbReference>
<keyword evidence="4 15" id="KW-0812">Transmembrane</keyword>
<keyword evidence="12" id="KW-0739">Sodium transport</keyword>
<evidence type="ECO:0000256" key="5">
    <source>
        <dbReference type="ARBA" id="ARBA00022847"/>
    </source>
</evidence>
<name>A0A1S3K5R5_LINAN</name>
<evidence type="ECO:0000256" key="4">
    <source>
        <dbReference type="ARBA" id="ARBA00022692"/>
    </source>
</evidence>
<evidence type="ECO:0000256" key="13">
    <source>
        <dbReference type="RuleBase" id="RU362091"/>
    </source>
</evidence>
<dbReference type="PROSITE" id="PS50283">
    <property type="entry name" value="NA_SOLUT_SYMP_3"/>
    <property type="match status" value="1"/>
</dbReference>
<dbReference type="GO" id="GO:0005886">
    <property type="term" value="C:plasma membrane"/>
    <property type="evidence" value="ECO:0007669"/>
    <property type="project" value="TreeGrafter"/>
</dbReference>
<feature type="transmembrane region" description="Helical" evidence="15">
    <location>
        <begin position="160"/>
        <end position="179"/>
    </location>
</feature>
<sequence length="572" mass="62635">MAVNVWGLVAIIVFYILIFALGIYAYWKNKQRHSADMTSEDVILAGRNIGVYLGIFTMTATWVDGSLISGVAEGVYTSGYAALQMPLGYLASIVLAGAFYVKKMRGKGYVTMLDPLGRKFGKVMAAILFFPAMSGDLFWCAATLSSLGTTLTVVVGLEDWISILVSALVVLVYTFFGGLYSVSYTDVMQMVFIFLGLWVAIPFICTSPYVTPLPETADRWVGTLDPRTLGTYVDVLLQLMLGGIPWQFIWQRILAVKTARMAQMVTFAGSLGGLLATIPPLLIGMAAVSADWNATSYDGELPFPHEDLKLIAPLVLQHLTPFAVAVVGLAAVSAAVMSSADSIMLSSSSMFTNNVYKPLRDTHKTRAGERELIWSVRLFMVAFAVVTTVLAIFIKSIFALTILSSDLIYVIMFPQLTSALFLPAANVYGSITGLVLASVIRPLAGEPALSLSPVIKWPWYDPESHTQYFPHRTACMLISFLGIILVSYVTDFLFRNEYLHKRYDFLNGVEIVRETEAPSTPDDKKNLKLDWSPNPAESRHEASSDADCCEALKKADPNEDGGENGNLLSTKL</sequence>
<feature type="transmembrane region" description="Helical" evidence="15">
    <location>
        <begin position="230"/>
        <end position="250"/>
    </location>
</feature>
<evidence type="ECO:0000256" key="15">
    <source>
        <dbReference type="SAM" id="Phobius"/>
    </source>
</evidence>
<feature type="transmembrane region" description="Helical" evidence="15">
    <location>
        <begin position="271"/>
        <end position="290"/>
    </location>
</feature>
<feature type="transmembrane region" description="Helical" evidence="15">
    <location>
        <begin position="48"/>
        <end position="68"/>
    </location>
</feature>
<keyword evidence="3" id="KW-0813">Transport</keyword>
<evidence type="ECO:0000256" key="3">
    <source>
        <dbReference type="ARBA" id="ARBA00022448"/>
    </source>
</evidence>
<dbReference type="CDD" id="cd11474">
    <property type="entry name" value="SLC5sbd_CHT"/>
    <property type="match status" value="1"/>
</dbReference>
<dbReference type="OrthoDB" id="546820at2759"/>
<evidence type="ECO:0000256" key="12">
    <source>
        <dbReference type="ARBA" id="ARBA00023201"/>
    </source>
</evidence>
<dbReference type="Gene3D" id="1.20.1730.10">
    <property type="entry name" value="Sodium/glucose cotransporter"/>
    <property type="match status" value="1"/>
</dbReference>
<keyword evidence="8" id="KW-0915">Sodium</keyword>
<keyword evidence="10 15" id="KW-0472">Membrane</keyword>
<evidence type="ECO:0000256" key="8">
    <source>
        <dbReference type="ARBA" id="ARBA00023053"/>
    </source>
</evidence>
<dbReference type="InParanoid" id="A0A1S3K5R5"/>
<evidence type="ECO:0000256" key="1">
    <source>
        <dbReference type="ARBA" id="ARBA00004141"/>
    </source>
</evidence>
<evidence type="ECO:0000256" key="9">
    <source>
        <dbReference type="ARBA" id="ARBA00023065"/>
    </source>
</evidence>
<comment type="subcellular location">
    <subcellularLocation>
        <location evidence="1">Membrane</location>
        <topology evidence="1">Multi-pass membrane protein</topology>
    </subcellularLocation>
</comment>
<evidence type="ECO:0000256" key="7">
    <source>
        <dbReference type="ARBA" id="ARBA00022989"/>
    </source>
</evidence>
<dbReference type="Proteomes" id="UP000085678">
    <property type="component" value="Unplaced"/>
</dbReference>
<feature type="transmembrane region" description="Helical" evidence="15">
    <location>
        <begin position="469"/>
        <end position="494"/>
    </location>
</feature>
<feature type="transmembrane region" description="Helical" evidence="15">
    <location>
        <begin position="310"/>
        <end position="336"/>
    </location>
</feature>
<evidence type="ECO:0000256" key="10">
    <source>
        <dbReference type="ARBA" id="ARBA00023136"/>
    </source>
</evidence>
<feature type="region of interest" description="Disordered" evidence="14">
    <location>
        <begin position="516"/>
        <end position="572"/>
    </location>
</feature>
<keyword evidence="7 15" id="KW-1133">Transmembrane helix</keyword>
<dbReference type="RefSeq" id="XP_013417978.1">
    <property type="nucleotide sequence ID" value="XM_013562524.2"/>
</dbReference>
<dbReference type="KEGG" id="lak:106179036"/>
<dbReference type="InterPro" id="IPR038377">
    <property type="entry name" value="Na/Glc_symporter_sf"/>
</dbReference>
<gene>
    <name evidence="17" type="primary">LOC106179036</name>
</gene>
<feature type="transmembrane region" description="Helical" evidence="15">
    <location>
        <begin position="420"/>
        <end position="440"/>
    </location>
</feature>
<keyword evidence="11" id="KW-0325">Glycoprotein</keyword>
<feature type="transmembrane region" description="Helical" evidence="15">
    <location>
        <begin position="123"/>
        <end position="148"/>
    </location>
</feature>
<evidence type="ECO:0000313" key="17">
    <source>
        <dbReference type="RefSeq" id="XP_013417978.1"/>
    </source>
</evidence>
<organism evidence="16 17">
    <name type="scientific">Lingula anatina</name>
    <name type="common">Brachiopod</name>
    <name type="synonym">Lingula unguis</name>
    <dbReference type="NCBI Taxonomy" id="7574"/>
    <lineage>
        <taxon>Eukaryota</taxon>
        <taxon>Metazoa</taxon>
        <taxon>Spiralia</taxon>
        <taxon>Lophotrochozoa</taxon>
        <taxon>Brachiopoda</taxon>
        <taxon>Linguliformea</taxon>
        <taxon>Lingulata</taxon>
        <taxon>Lingulida</taxon>
        <taxon>Linguloidea</taxon>
        <taxon>Lingulidae</taxon>
        <taxon>Lingula</taxon>
    </lineage>
</organism>
<dbReference type="PANTHER" id="PTHR45897:SF5">
    <property type="entry name" value="HIGH AFFINITY CHOLINE TRANSPORTER 1"/>
    <property type="match status" value="1"/>
</dbReference>
<keyword evidence="5" id="KW-0769">Symport</keyword>
<evidence type="ECO:0000313" key="16">
    <source>
        <dbReference type="Proteomes" id="UP000085678"/>
    </source>
</evidence>
<dbReference type="InterPro" id="IPR052244">
    <property type="entry name" value="Choline_transporter"/>
</dbReference>
<dbReference type="AlphaFoldDB" id="A0A1S3K5R5"/>
<accession>A0A1S3K5R5</accession>
<feature type="transmembrane region" description="Helical" evidence="15">
    <location>
        <begin position="372"/>
        <end position="391"/>
    </location>
</feature>
<evidence type="ECO:0000256" key="2">
    <source>
        <dbReference type="ARBA" id="ARBA00006434"/>
    </source>
</evidence>
<keyword evidence="16" id="KW-1185">Reference proteome</keyword>
<feature type="compositionally biased region" description="Basic and acidic residues" evidence="14">
    <location>
        <begin position="516"/>
        <end position="528"/>
    </location>
</feature>
<comment type="similarity">
    <text evidence="2 13">Belongs to the sodium:solute symporter (SSF) (TC 2.A.21) family.</text>
</comment>
<dbReference type="GO" id="GO:0005307">
    <property type="term" value="F:choline:sodium symporter activity"/>
    <property type="evidence" value="ECO:0007669"/>
    <property type="project" value="TreeGrafter"/>
</dbReference>
<feature type="transmembrane region" description="Helical" evidence="15">
    <location>
        <begin position="6"/>
        <end position="27"/>
    </location>
</feature>
<evidence type="ECO:0000256" key="11">
    <source>
        <dbReference type="ARBA" id="ARBA00023180"/>
    </source>
</evidence>
<dbReference type="Pfam" id="PF00474">
    <property type="entry name" value="SSF"/>
    <property type="match status" value="1"/>
</dbReference>
<proteinExistence type="inferred from homology"/>
<keyword evidence="6" id="KW-0530">Neurotransmitter biosynthesis</keyword>
<evidence type="ECO:0000256" key="6">
    <source>
        <dbReference type="ARBA" id="ARBA00022979"/>
    </source>
</evidence>
<protein>
    <submittedName>
        <fullName evidence="17">High-affinity choline transporter 1-like</fullName>
    </submittedName>
</protein>
<evidence type="ECO:0000256" key="14">
    <source>
        <dbReference type="SAM" id="MobiDB-lite"/>
    </source>
</evidence>
<dbReference type="InterPro" id="IPR001734">
    <property type="entry name" value="Na/solute_symporter"/>
</dbReference>
<dbReference type="GeneID" id="106179036"/>
<reference evidence="17" key="1">
    <citation type="submission" date="2025-08" db="UniProtKB">
        <authorList>
            <consortium name="RefSeq"/>
        </authorList>
    </citation>
    <scope>IDENTIFICATION</scope>
    <source>
        <tissue evidence="17">Gonads</tissue>
    </source>
</reference>